<dbReference type="PANTHER" id="PTHR20836">
    <property type="entry name" value="DIHYDRODIPICOLINATE REDUCTASE"/>
    <property type="match status" value="1"/>
</dbReference>
<feature type="domain" description="Dihydrodipicolinate reductase N-terminal" evidence="14">
    <location>
        <begin position="2"/>
        <end position="115"/>
    </location>
</feature>
<comment type="function">
    <text evidence="13">Catalyzes the conversion of 4-hydroxy-tetrahydrodipicolinate (HTPA) to tetrahydrodipicolinate.</text>
</comment>
<keyword evidence="2 13" id="KW-0963">Cytoplasm</keyword>
<dbReference type="PANTHER" id="PTHR20836:SF0">
    <property type="entry name" value="4-HYDROXY-TETRAHYDRODIPICOLINATE REDUCTASE 1, CHLOROPLASTIC-RELATED"/>
    <property type="match status" value="1"/>
</dbReference>
<keyword evidence="4 13" id="KW-0521">NADP</keyword>
<evidence type="ECO:0000256" key="12">
    <source>
        <dbReference type="ARBA" id="ARBA00049396"/>
    </source>
</evidence>
<keyword evidence="8 13" id="KW-0457">Lysine biosynthesis</keyword>
<dbReference type="HAMAP" id="MF_00102">
    <property type="entry name" value="DapB"/>
    <property type="match status" value="1"/>
</dbReference>
<dbReference type="GO" id="GO:0008839">
    <property type="term" value="F:4-hydroxy-tetrahydrodipicolinate reductase"/>
    <property type="evidence" value="ECO:0007669"/>
    <property type="project" value="UniProtKB-UniRule"/>
</dbReference>
<evidence type="ECO:0000313" key="17">
    <source>
        <dbReference type="Proteomes" id="UP000236488"/>
    </source>
</evidence>
<comment type="catalytic activity">
    <reaction evidence="11 13">
        <text>(S)-2,3,4,5-tetrahydrodipicolinate + NADP(+) + H2O = (2S,4S)-4-hydroxy-2,3,4,5-tetrahydrodipicolinate + NADPH + H(+)</text>
        <dbReference type="Rhea" id="RHEA:35331"/>
        <dbReference type="ChEBI" id="CHEBI:15377"/>
        <dbReference type="ChEBI" id="CHEBI:15378"/>
        <dbReference type="ChEBI" id="CHEBI:16845"/>
        <dbReference type="ChEBI" id="CHEBI:57783"/>
        <dbReference type="ChEBI" id="CHEBI:58349"/>
        <dbReference type="ChEBI" id="CHEBI:67139"/>
        <dbReference type="EC" id="1.17.1.8"/>
    </reaction>
</comment>
<comment type="catalytic activity">
    <reaction evidence="12 13">
        <text>(S)-2,3,4,5-tetrahydrodipicolinate + NAD(+) + H2O = (2S,4S)-4-hydroxy-2,3,4,5-tetrahydrodipicolinate + NADH + H(+)</text>
        <dbReference type="Rhea" id="RHEA:35323"/>
        <dbReference type="ChEBI" id="CHEBI:15377"/>
        <dbReference type="ChEBI" id="CHEBI:15378"/>
        <dbReference type="ChEBI" id="CHEBI:16845"/>
        <dbReference type="ChEBI" id="CHEBI:57540"/>
        <dbReference type="ChEBI" id="CHEBI:57945"/>
        <dbReference type="ChEBI" id="CHEBI:67139"/>
        <dbReference type="EC" id="1.17.1.8"/>
    </reaction>
</comment>
<dbReference type="GO" id="GO:0005829">
    <property type="term" value="C:cytosol"/>
    <property type="evidence" value="ECO:0007669"/>
    <property type="project" value="TreeGrafter"/>
</dbReference>
<feature type="binding site" evidence="13">
    <location>
        <begin position="152"/>
        <end position="153"/>
    </location>
    <ligand>
        <name>(S)-2,3,4,5-tetrahydrodipicolinate</name>
        <dbReference type="ChEBI" id="CHEBI:16845"/>
    </ligand>
</feature>
<comment type="subcellular location">
    <subcellularLocation>
        <location evidence="13">Cytoplasm</location>
    </subcellularLocation>
</comment>
<protein>
    <recommendedName>
        <fullName evidence="10 13">4-hydroxy-tetrahydrodipicolinate reductase</fullName>
        <shortName evidence="13">HTPA reductase</shortName>
        <ecNumber evidence="10 13">1.17.1.8</ecNumber>
    </recommendedName>
</protein>
<evidence type="ECO:0000256" key="13">
    <source>
        <dbReference type="HAMAP-Rule" id="MF_00102"/>
    </source>
</evidence>
<dbReference type="AlphaFoldDB" id="A0A2K2U7E2"/>
<keyword evidence="5 13" id="KW-0220">Diaminopimelate biosynthesis</keyword>
<dbReference type="RefSeq" id="WP_087195648.1">
    <property type="nucleotide sequence ID" value="NZ_DBEYRC010000162.1"/>
</dbReference>
<keyword evidence="3 13" id="KW-0028">Amino-acid biosynthesis</keyword>
<feature type="binding site" evidence="13">
    <location>
        <position position="40"/>
    </location>
    <ligand>
        <name>NAD(+)</name>
        <dbReference type="ChEBI" id="CHEBI:57540"/>
    </ligand>
</feature>
<evidence type="ECO:0000259" key="15">
    <source>
        <dbReference type="Pfam" id="PF05173"/>
    </source>
</evidence>
<name>A0A2K2U7E2_9ACTN</name>
<keyword evidence="6 13" id="KW-0560">Oxidoreductase</keyword>
<comment type="similarity">
    <text evidence="1 13">Belongs to the DapB family.</text>
</comment>
<gene>
    <name evidence="13" type="primary">dapB</name>
    <name evidence="16" type="ORF">C2L80_02190</name>
</gene>
<accession>A0A2K2U7E2</accession>
<dbReference type="EMBL" id="PPEL01000005">
    <property type="protein sequence ID" value="PNV66246.1"/>
    <property type="molecule type" value="Genomic_DNA"/>
</dbReference>
<dbReference type="FunFam" id="3.30.360.10:FF:000009">
    <property type="entry name" value="4-hydroxy-tetrahydrodipicolinate reductase"/>
    <property type="match status" value="1"/>
</dbReference>
<keyword evidence="7 13" id="KW-0520">NAD</keyword>
<dbReference type="Proteomes" id="UP000236488">
    <property type="component" value="Unassembled WGS sequence"/>
</dbReference>
<dbReference type="GO" id="GO:0019877">
    <property type="term" value="P:diaminopimelate biosynthetic process"/>
    <property type="evidence" value="ECO:0007669"/>
    <property type="project" value="UniProtKB-UniRule"/>
</dbReference>
<comment type="pathway">
    <text evidence="9 13">Amino-acid biosynthesis; L-lysine biosynthesis via DAP pathway; (S)-tetrahydrodipicolinate from L-aspartate: step 4/4.</text>
</comment>
<evidence type="ECO:0000313" key="16">
    <source>
        <dbReference type="EMBL" id="PNV66246.1"/>
    </source>
</evidence>
<dbReference type="InterPro" id="IPR000846">
    <property type="entry name" value="DapB_N"/>
</dbReference>
<dbReference type="Gene3D" id="3.30.360.10">
    <property type="entry name" value="Dihydrodipicolinate Reductase, domain 2"/>
    <property type="match status" value="1"/>
</dbReference>
<feature type="binding site" evidence="13">
    <location>
        <begin position="8"/>
        <end position="13"/>
    </location>
    <ligand>
        <name>NAD(+)</name>
        <dbReference type="ChEBI" id="CHEBI:57540"/>
    </ligand>
</feature>
<feature type="active site" description="Proton donor" evidence="13">
    <location>
        <position position="146"/>
    </location>
</feature>
<evidence type="ECO:0000259" key="14">
    <source>
        <dbReference type="Pfam" id="PF01113"/>
    </source>
</evidence>
<evidence type="ECO:0000256" key="2">
    <source>
        <dbReference type="ARBA" id="ARBA00022490"/>
    </source>
</evidence>
<feature type="domain" description="Dihydrodipicolinate reductase C-terminal" evidence="15">
    <location>
        <begin position="118"/>
        <end position="254"/>
    </location>
</feature>
<comment type="subunit">
    <text evidence="13">Homotetramer.</text>
</comment>
<evidence type="ECO:0000256" key="6">
    <source>
        <dbReference type="ARBA" id="ARBA00023002"/>
    </source>
</evidence>
<dbReference type="InterPro" id="IPR022663">
    <property type="entry name" value="DapB_C"/>
</dbReference>
<dbReference type="CDD" id="cd02274">
    <property type="entry name" value="DHDPR_N"/>
    <property type="match status" value="1"/>
</dbReference>
<evidence type="ECO:0000256" key="1">
    <source>
        <dbReference type="ARBA" id="ARBA00006642"/>
    </source>
</evidence>
<dbReference type="SUPFAM" id="SSF51735">
    <property type="entry name" value="NAD(P)-binding Rossmann-fold domains"/>
    <property type="match status" value="1"/>
</dbReference>
<dbReference type="Pfam" id="PF05173">
    <property type="entry name" value="DapB_C"/>
    <property type="match status" value="1"/>
</dbReference>
<comment type="caution">
    <text evidence="13">Lacks conserved residue(s) required for the propagation of feature annotation.</text>
</comment>
<dbReference type="GO" id="GO:0050661">
    <property type="term" value="F:NADP binding"/>
    <property type="evidence" value="ECO:0007669"/>
    <property type="project" value="UniProtKB-UniRule"/>
</dbReference>
<dbReference type="GO" id="GO:0051287">
    <property type="term" value="F:NAD binding"/>
    <property type="evidence" value="ECO:0007669"/>
    <property type="project" value="UniProtKB-UniRule"/>
</dbReference>
<reference evidence="16 17" key="1">
    <citation type="journal article" date="2018" name="Int. J. Syst. Evol. Microbiol.">
        <title>Rubneribacter badeniensis gen. nov., sp. nov. and Enteroscipio rubneri gen. nov., sp. nov., new members of the Eggerthellaceae isolated from human faeces.</title>
        <authorList>
            <person name="Danylec N."/>
            <person name="Gobl A."/>
            <person name="Stoll D.A."/>
            <person name="Hetzer B."/>
            <person name="Kulling S.E."/>
            <person name="Huch M."/>
        </authorList>
    </citation>
    <scope>NUCLEOTIDE SEQUENCE [LARGE SCALE GENOMIC DNA]</scope>
    <source>
        <strain evidence="16 17">ResAG-85</strain>
    </source>
</reference>
<dbReference type="Pfam" id="PF01113">
    <property type="entry name" value="DapB_N"/>
    <property type="match status" value="1"/>
</dbReference>
<proteinExistence type="inferred from homology"/>
<dbReference type="InterPro" id="IPR023940">
    <property type="entry name" value="DHDPR_bac"/>
</dbReference>
<evidence type="ECO:0000256" key="5">
    <source>
        <dbReference type="ARBA" id="ARBA00022915"/>
    </source>
</evidence>
<dbReference type="InterPro" id="IPR022664">
    <property type="entry name" value="DapB_N_CS"/>
</dbReference>
<evidence type="ECO:0000256" key="7">
    <source>
        <dbReference type="ARBA" id="ARBA00023027"/>
    </source>
</evidence>
<dbReference type="GO" id="GO:0016726">
    <property type="term" value="F:oxidoreductase activity, acting on CH or CH2 groups, NAD or NADP as acceptor"/>
    <property type="evidence" value="ECO:0007669"/>
    <property type="project" value="UniProtKB-UniRule"/>
</dbReference>
<evidence type="ECO:0000256" key="4">
    <source>
        <dbReference type="ARBA" id="ARBA00022857"/>
    </source>
</evidence>
<sequence length="272" mass="28033">MIKVAVAGCAGRMGSATVRAVCAADDMELACGIDPHVGAEVDFPVFASVAEALDGAAFDVLVDFTQPKAVEGNLRAALPAGVDCVVGTTGLAREVLEELAALALTGTCLFYAPNFTTGAVLMMEFAKAAAPYFPEAEVIEFHHCNKKDAPSGTAVRTAQIVAEARGGRASEAPGKKTEIAGCEGARGALVDGVPVHSVRSMGYVASQEVVFGSFGQTLSIRHDSWDRASYMPGVLLGIRSVGGRSGLIVGLENFMAPSDAPCHNDGASTTVR</sequence>
<comment type="caution">
    <text evidence="13">Was originally thought to be a dihydrodipicolinate reductase (DHDPR), catalyzing the conversion of dihydrodipicolinate to tetrahydrodipicolinate. However, it was shown in E.coli that the substrate of the enzymatic reaction is not dihydrodipicolinate (DHDP) but in fact (2S,4S)-4-hydroxy-2,3,4,5-tetrahydrodipicolinic acid (HTPA), the product released by the DapA-catalyzed reaction.</text>
</comment>
<feature type="binding site" evidence="13">
    <location>
        <begin position="112"/>
        <end position="115"/>
    </location>
    <ligand>
        <name>NAD(+)</name>
        <dbReference type="ChEBI" id="CHEBI:57540"/>
    </ligand>
</feature>
<feature type="binding site" evidence="13">
    <location>
        <begin position="87"/>
        <end position="89"/>
    </location>
    <ligand>
        <name>NAD(+)</name>
        <dbReference type="ChEBI" id="CHEBI:57540"/>
    </ligand>
</feature>
<comment type="caution">
    <text evidence="16">The sequence shown here is derived from an EMBL/GenBank/DDBJ whole genome shotgun (WGS) entry which is preliminary data.</text>
</comment>
<keyword evidence="17" id="KW-1185">Reference proteome</keyword>
<dbReference type="NCBIfam" id="TIGR00036">
    <property type="entry name" value="dapB"/>
    <property type="match status" value="1"/>
</dbReference>
<evidence type="ECO:0000256" key="3">
    <source>
        <dbReference type="ARBA" id="ARBA00022605"/>
    </source>
</evidence>
<dbReference type="GO" id="GO:0009089">
    <property type="term" value="P:lysine biosynthetic process via diaminopimelate"/>
    <property type="evidence" value="ECO:0007669"/>
    <property type="project" value="UniProtKB-UniRule"/>
</dbReference>
<evidence type="ECO:0000256" key="10">
    <source>
        <dbReference type="ARBA" id="ARBA00038983"/>
    </source>
</evidence>
<dbReference type="SUPFAM" id="SSF55347">
    <property type="entry name" value="Glyceraldehyde-3-phosphate dehydrogenase-like, C-terminal domain"/>
    <property type="match status" value="1"/>
</dbReference>
<dbReference type="PROSITE" id="PS01298">
    <property type="entry name" value="DAPB"/>
    <property type="match status" value="1"/>
</dbReference>
<dbReference type="InterPro" id="IPR036291">
    <property type="entry name" value="NAD(P)-bd_dom_sf"/>
</dbReference>
<feature type="active site" description="Proton donor/acceptor" evidence="13">
    <location>
        <position position="142"/>
    </location>
</feature>
<evidence type="ECO:0000256" key="9">
    <source>
        <dbReference type="ARBA" id="ARBA00037922"/>
    </source>
</evidence>
<dbReference type="PIRSF" id="PIRSF000161">
    <property type="entry name" value="DHPR"/>
    <property type="match status" value="1"/>
</dbReference>
<organism evidence="16 17">
    <name type="scientific">Rubneribacter badeniensis</name>
    <dbReference type="NCBI Taxonomy" id="2070688"/>
    <lineage>
        <taxon>Bacteria</taxon>
        <taxon>Bacillati</taxon>
        <taxon>Actinomycetota</taxon>
        <taxon>Coriobacteriia</taxon>
        <taxon>Eggerthellales</taxon>
        <taxon>Eggerthellaceae</taxon>
        <taxon>Rubneribacter</taxon>
    </lineage>
</organism>
<feature type="binding site" evidence="13">
    <location>
        <position position="143"/>
    </location>
    <ligand>
        <name>(S)-2,3,4,5-tetrahydrodipicolinate</name>
        <dbReference type="ChEBI" id="CHEBI:16845"/>
    </ligand>
</feature>
<dbReference type="UniPathway" id="UPA00034">
    <property type="reaction ID" value="UER00018"/>
</dbReference>
<evidence type="ECO:0000256" key="8">
    <source>
        <dbReference type="ARBA" id="ARBA00023154"/>
    </source>
</evidence>
<dbReference type="EC" id="1.17.1.8" evidence="10 13"/>
<evidence type="ECO:0000256" key="11">
    <source>
        <dbReference type="ARBA" id="ARBA00049080"/>
    </source>
</evidence>
<dbReference type="Gene3D" id="3.40.50.720">
    <property type="entry name" value="NAD(P)-binding Rossmann-like Domain"/>
    <property type="match status" value="1"/>
</dbReference>